<protein>
    <recommendedName>
        <fullName evidence="1">RNase H type-1 domain-containing protein</fullName>
    </recommendedName>
</protein>
<dbReference type="GO" id="GO:0003676">
    <property type="term" value="F:nucleic acid binding"/>
    <property type="evidence" value="ECO:0007669"/>
    <property type="project" value="InterPro"/>
</dbReference>
<proteinExistence type="predicted"/>
<name>A0AAV5LHP4_9ROSI</name>
<sequence>MTLNPLKRTFVVKSDKFLGYVVSKNGIEVNPDKVEAVQQMEPLKTIKDVQRLTGRLVALHRFITRSVEKCLLFFRALREPKNFQWTDECQQAFDECQQAFDELKQYLVSPPLLSKPIKGEKLYLYLRITDEAKPELSSRLIGWAIELSEYDLKFQPRTTIKGQALADFLVECHPTVVEEATPSYPVWALYIDGAANVEGSRVGAVLMGPDGFKSRHTLRFKFQTTNNTAEYEALIYGLKLASKLKAQSIRIFSDSQLVVNQVNGSCDIRDPQLNRYASMVNRIKSSFISFQIDKILRADNRRADELSKLASSQDINPQRTTFVEVLDALSYTNLAVECQVLSTNPSSPT</sequence>
<dbReference type="Pfam" id="PF13456">
    <property type="entry name" value="RVT_3"/>
    <property type="match status" value="1"/>
</dbReference>
<evidence type="ECO:0000313" key="2">
    <source>
        <dbReference type="EMBL" id="GKV36660.1"/>
    </source>
</evidence>
<gene>
    <name evidence="2" type="ORF">SLEP1_g44766</name>
</gene>
<evidence type="ECO:0000259" key="1">
    <source>
        <dbReference type="PROSITE" id="PS50879"/>
    </source>
</evidence>
<dbReference type="InterPro" id="IPR012337">
    <property type="entry name" value="RNaseH-like_sf"/>
</dbReference>
<reference evidence="2 3" key="1">
    <citation type="journal article" date="2021" name="Commun. Biol.">
        <title>The genome of Shorea leprosula (Dipterocarpaceae) highlights the ecological relevance of drought in aseasonal tropical rainforests.</title>
        <authorList>
            <person name="Ng K.K.S."/>
            <person name="Kobayashi M.J."/>
            <person name="Fawcett J.A."/>
            <person name="Hatakeyama M."/>
            <person name="Paape T."/>
            <person name="Ng C.H."/>
            <person name="Ang C.C."/>
            <person name="Tnah L.H."/>
            <person name="Lee C.T."/>
            <person name="Nishiyama T."/>
            <person name="Sese J."/>
            <person name="O'Brien M.J."/>
            <person name="Copetti D."/>
            <person name="Mohd Noor M.I."/>
            <person name="Ong R.C."/>
            <person name="Putra M."/>
            <person name="Sireger I.Z."/>
            <person name="Indrioko S."/>
            <person name="Kosugi Y."/>
            <person name="Izuno A."/>
            <person name="Isagi Y."/>
            <person name="Lee S.L."/>
            <person name="Shimizu K.K."/>
        </authorList>
    </citation>
    <scope>NUCLEOTIDE SEQUENCE [LARGE SCALE GENOMIC DNA]</scope>
    <source>
        <strain evidence="2">214</strain>
    </source>
</reference>
<dbReference type="InterPro" id="IPR043128">
    <property type="entry name" value="Rev_trsase/Diguanyl_cyclase"/>
</dbReference>
<dbReference type="SUPFAM" id="SSF56672">
    <property type="entry name" value="DNA/RNA polymerases"/>
    <property type="match status" value="1"/>
</dbReference>
<comment type="caution">
    <text evidence="2">The sequence shown here is derived from an EMBL/GenBank/DDBJ whole genome shotgun (WGS) entry which is preliminary data.</text>
</comment>
<dbReference type="AlphaFoldDB" id="A0AAV5LHP4"/>
<organism evidence="2 3">
    <name type="scientific">Rubroshorea leprosula</name>
    <dbReference type="NCBI Taxonomy" id="152421"/>
    <lineage>
        <taxon>Eukaryota</taxon>
        <taxon>Viridiplantae</taxon>
        <taxon>Streptophyta</taxon>
        <taxon>Embryophyta</taxon>
        <taxon>Tracheophyta</taxon>
        <taxon>Spermatophyta</taxon>
        <taxon>Magnoliopsida</taxon>
        <taxon>eudicotyledons</taxon>
        <taxon>Gunneridae</taxon>
        <taxon>Pentapetalae</taxon>
        <taxon>rosids</taxon>
        <taxon>malvids</taxon>
        <taxon>Malvales</taxon>
        <taxon>Dipterocarpaceae</taxon>
        <taxon>Rubroshorea</taxon>
    </lineage>
</organism>
<keyword evidence="3" id="KW-1185">Reference proteome</keyword>
<accession>A0AAV5LHP4</accession>
<dbReference type="Proteomes" id="UP001054252">
    <property type="component" value="Unassembled WGS sequence"/>
</dbReference>
<dbReference type="CDD" id="cd09279">
    <property type="entry name" value="RNase_HI_like"/>
    <property type="match status" value="1"/>
</dbReference>
<dbReference type="PANTHER" id="PTHR48475">
    <property type="entry name" value="RIBONUCLEASE H"/>
    <property type="match status" value="1"/>
</dbReference>
<evidence type="ECO:0000313" key="3">
    <source>
        <dbReference type="Proteomes" id="UP001054252"/>
    </source>
</evidence>
<dbReference type="InterPro" id="IPR036397">
    <property type="entry name" value="RNaseH_sf"/>
</dbReference>
<dbReference type="Gene3D" id="3.30.420.10">
    <property type="entry name" value="Ribonuclease H-like superfamily/Ribonuclease H"/>
    <property type="match status" value="1"/>
</dbReference>
<dbReference type="PANTHER" id="PTHR48475:SF2">
    <property type="entry name" value="RIBONUCLEASE H"/>
    <property type="match status" value="1"/>
</dbReference>
<dbReference type="EMBL" id="BPVZ01000118">
    <property type="protein sequence ID" value="GKV36660.1"/>
    <property type="molecule type" value="Genomic_DNA"/>
</dbReference>
<dbReference type="SUPFAM" id="SSF53098">
    <property type="entry name" value="Ribonuclease H-like"/>
    <property type="match status" value="1"/>
</dbReference>
<dbReference type="InterPro" id="IPR043502">
    <property type="entry name" value="DNA/RNA_pol_sf"/>
</dbReference>
<feature type="domain" description="RNase H type-1" evidence="1">
    <location>
        <begin position="183"/>
        <end position="312"/>
    </location>
</feature>
<dbReference type="InterPro" id="IPR002156">
    <property type="entry name" value="RNaseH_domain"/>
</dbReference>
<dbReference type="PROSITE" id="PS50879">
    <property type="entry name" value="RNASE_H_1"/>
    <property type="match status" value="1"/>
</dbReference>
<dbReference type="Gene3D" id="3.30.70.270">
    <property type="match status" value="1"/>
</dbReference>
<dbReference type="GO" id="GO:0004523">
    <property type="term" value="F:RNA-DNA hybrid ribonuclease activity"/>
    <property type="evidence" value="ECO:0007669"/>
    <property type="project" value="InterPro"/>
</dbReference>